<dbReference type="AlphaFoldDB" id="A0A183II56"/>
<evidence type="ECO:0000256" key="7">
    <source>
        <dbReference type="ARBA" id="ARBA00022840"/>
    </source>
</evidence>
<evidence type="ECO:0000256" key="11">
    <source>
        <dbReference type="SAM" id="Coils"/>
    </source>
</evidence>
<evidence type="ECO:0000256" key="8">
    <source>
        <dbReference type="ARBA" id="ARBA00033099"/>
    </source>
</evidence>
<comment type="catalytic activity">
    <reaction evidence="9">
        <text>L-threonyl-[protein] + ATP = O-phospho-L-threonyl-[protein] + ADP + H(+)</text>
        <dbReference type="Rhea" id="RHEA:46608"/>
        <dbReference type="Rhea" id="RHEA-COMP:11060"/>
        <dbReference type="Rhea" id="RHEA-COMP:11605"/>
        <dbReference type="ChEBI" id="CHEBI:15378"/>
        <dbReference type="ChEBI" id="CHEBI:30013"/>
        <dbReference type="ChEBI" id="CHEBI:30616"/>
        <dbReference type="ChEBI" id="CHEBI:61977"/>
        <dbReference type="ChEBI" id="CHEBI:456216"/>
        <dbReference type="EC" id="2.7.11.1"/>
    </reaction>
</comment>
<dbReference type="InterPro" id="IPR050236">
    <property type="entry name" value="Ser_Thr_kinase_AGC"/>
</dbReference>
<keyword evidence="12" id="KW-0812">Transmembrane</keyword>
<dbReference type="PANTHER" id="PTHR24356">
    <property type="entry name" value="SERINE/THREONINE-PROTEIN KINASE"/>
    <property type="match status" value="1"/>
</dbReference>
<evidence type="ECO:0000256" key="1">
    <source>
        <dbReference type="ARBA" id="ARBA00012513"/>
    </source>
</evidence>
<evidence type="ECO:0000256" key="6">
    <source>
        <dbReference type="ARBA" id="ARBA00022777"/>
    </source>
</evidence>
<evidence type="ECO:0000256" key="2">
    <source>
        <dbReference type="ARBA" id="ARBA00022148"/>
    </source>
</evidence>
<feature type="domain" description="Protein kinase" evidence="13">
    <location>
        <begin position="4"/>
        <end position="275"/>
    </location>
</feature>
<evidence type="ECO:0000256" key="5">
    <source>
        <dbReference type="ARBA" id="ARBA00022741"/>
    </source>
</evidence>
<keyword evidence="7" id="KW-0067">ATP-binding</keyword>
<reference evidence="14 15" key="2">
    <citation type="submission" date="2018-11" db="EMBL/GenBank/DDBJ databases">
        <authorList>
            <consortium name="Pathogen Informatics"/>
        </authorList>
    </citation>
    <scope>NUCLEOTIDE SEQUENCE [LARGE SCALE GENOMIC DNA]</scope>
</reference>
<name>A0A183II56_9BILA</name>
<dbReference type="Pfam" id="PF00069">
    <property type="entry name" value="Pkinase"/>
    <property type="match status" value="1"/>
</dbReference>
<dbReference type="SMART" id="SM00220">
    <property type="entry name" value="S_TKc"/>
    <property type="match status" value="1"/>
</dbReference>
<evidence type="ECO:0000256" key="4">
    <source>
        <dbReference type="ARBA" id="ARBA00022679"/>
    </source>
</evidence>
<keyword evidence="11" id="KW-0175">Coiled coil</keyword>
<evidence type="ECO:0000313" key="16">
    <source>
        <dbReference type="WBParaSite" id="SBAD_0000345501-mRNA-1"/>
    </source>
</evidence>
<dbReference type="InterPro" id="IPR011009">
    <property type="entry name" value="Kinase-like_dom_sf"/>
</dbReference>
<keyword evidence="3" id="KW-0723">Serine/threonine-protein kinase</keyword>
<keyword evidence="5" id="KW-0547">Nucleotide-binding</keyword>
<evidence type="ECO:0000256" key="9">
    <source>
        <dbReference type="ARBA" id="ARBA00047899"/>
    </source>
</evidence>
<dbReference type="SUPFAM" id="SSF56112">
    <property type="entry name" value="Protein kinase-like (PK-like)"/>
    <property type="match status" value="1"/>
</dbReference>
<accession>A0A183II56</accession>
<protein>
    <recommendedName>
        <fullName evidence="2">Serine/threonine-protein kinase greatwall</fullName>
        <ecNumber evidence="1">2.7.11.1</ecNumber>
    </recommendedName>
    <alternativeName>
        <fullName evidence="8">Microtubule-associated serine/threonine-protein kinase-like</fullName>
    </alternativeName>
</protein>
<keyword evidence="12" id="KW-0472">Membrane</keyword>
<dbReference type="GO" id="GO:0005524">
    <property type="term" value="F:ATP binding"/>
    <property type="evidence" value="ECO:0007669"/>
    <property type="project" value="UniProtKB-KW"/>
</dbReference>
<dbReference type="EC" id="2.7.11.1" evidence="1"/>
<evidence type="ECO:0000256" key="10">
    <source>
        <dbReference type="ARBA" id="ARBA00048679"/>
    </source>
</evidence>
<dbReference type="PROSITE" id="PS50011">
    <property type="entry name" value="PROTEIN_KINASE_DOM"/>
    <property type="match status" value="1"/>
</dbReference>
<feature type="coiled-coil region" evidence="11">
    <location>
        <begin position="561"/>
        <end position="630"/>
    </location>
</feature>
<proteinExistence type="predicted"/>
<evidence type="ECO:0000256" key="3">
    <source>
        <dbReference type="ARBA" id="ARBA00022527"/>
    </source>
</evidence>
<keyword evidence="15" id="KW-1185">Reference proteome</keyword>
<dbReference type="OrthoDB" id="3359639at2759"/>
<evidence type="ECO:0000313" key="15">
    <source>
        <dbReference type="Proteomes" id="UP000270296"/>
    </source>
</evidence>
<dbReference type="Gene3D" id="3.30.200.20">
    <property type="entry name" value="Phosphorylase Kinase, domain 1"/>
    <property type="match status" value="1"/>
</dbReference>
<dbReference type="WBParaSite" id="SBAD_0000345501-mRNA-1">
    <property type="protein sequence ID" value="SBAD_0000345501-mRNA-1"/>
    <property type="gene ID" value="SBAD_0000345501"/>
</dbReference>
<organism evidence="16">
    <name type="scientific">Soboliphyme baturini</name>
    <dbReference type="NCBI Taxonomy" id="241478"/>
    <lineage>
        <taxon>Eukaryota</taxon>
        <taxon>Metazoa</taxon>
        <taxon>Ecdysozoa</taxon>
        <taxon>Nematoda</taxon>
        <taxon>Enoplea</taxon>
        <taxon>Dorylaimia</taxon>
        <taxon>Dioctophymatida</taxon>
        <taxon>Dioctophymatoidea</taxon>
        <taxon>Soboliphymatidae</taxon>
        <taxon>Soboliphyme</taxon>
    </lineage>
</organism>
<dbReference type="GO" id="GO:0004674">
    <property type="term" value="F:protein serine/threonine kinase activity"/>
    <property type="evidence" value="ECO:0007669"/>
    <property type="project" value="UniProtKB-KW"/>
</dbReference>
<keyword evidence="4" id="KW-0808">Transferase</keyword>
<dbReference type="Gene3D" id="1.10.510.10">
    <property type="entry name" value="Transferase(Phosphotransferase) domain 1"/>
    <property type="match status" value="1"/>
</dbReference>
<gene>
    <name evidence="14" type="ORF">SBAD_LOCUS3301</name>
</gene>
<feature type="coiled-coil region" evidence="11">
    <location>
        <begin position="368"/>
        <end position="419"/>
    </location>
</feature>
<dbReference type="InterPro" id="IPR000719">
    <property type="entry name" value="Prot_kinase_dom"/>
</dbReference>
<dbReference type="Proteomes" id="UP000270296">
    <property type="component" value="Unassembled WGS sequence"/>
</dbReference>
<keyword evidence="12" id="KW-1133">Transmembrane helix</keyword>
<evidence type="ECO:0000313" key="14">
    <source>
        <dbReference type="EMBL" id="VDP00702.1"/>
    </source>
</evidence>
<dbReference type="PANTHER" id="PTHR24356:SF1">
    <property type="entry name" value="SERINE_THREONINE-PROTEIN KINASE GREATWALL"/>
    <property type="match status" value="1"/>
</dbReference>
<sequence>MEDFEIIGEIATGCCSTVLEVKEKSQDVKFALKTITFMKAFEDGPSAFHYTEARNIMTQIDSPWITRAEFCFHDDFGLRLVTELNHGCTLQHFFKVSEKPLFEKVVRIFASEISEALHVLHGHRYMHGNLNPSNVMIDIHGHIKLGGFGHALKLDQSDQAVGKFALRSNCMQYMSPEIIDQCQQNRSNGSPIVFSASDDWWSLGSIIVELLAGVNLFQGDTDEATCRKVLDWTSMKKLLHIRFKNLPSVHDFVTRLVTSRESRMTYADVVNHPWMANIDFENLRSNVVPIHVDMLTVNPVTDFVPAGYMPDGEMTPACLLKRYNYAKTLIGFAYNAYLADASKISELRMHKADNAVLPHTCQMMSEFAEKSQKILDELKAKELTLKAENSCLKAELKALQASKCENERLLQEANEGQSKLSASVSESELSSKLAADIKEMKRIDDETVERLHQTKDPLPQYRQRVINYIPENQHMKRLDSEEPYKQKDHAEAENQVAIDQYQSQIVEMQNHLDEGDECIVRMKLENDALQLQVKSQNAMVPHQQAKIAELCKENAMFFGMLEELHHQCDDLLMLKDSYKEQLIASSTKLQHVQCEADIAQQQLTEIQKQLKEAEGKRAEMHKRMLNYEEKLFAVSKDYSDELRKISAECDFKSEENSNLAFMVTKLNQSLQERQNQLMQAKESKSYQMQRIQLLEEYVIYFLFIRRFQWRELGLRCSVDFFKFWVKLFFYLVHLCCMLTSWSTSIFWLHLPAAVKNLCTTCLSNRVIS</sequence>
<comment type="catalytic activity">
    <reaction evidence="10">
        <text>L-seryl-[protein] + ATP = O-phospho-L-seryl-[protein] + ADP + H(+)</text>
        <dbReference type="Rhea" id="RHEA:17989"/>
        <dbReference type="Rhea" id="RHEA-COMP:9863"/>
        <dbReference type="Rhea" id="RHEA-COMP:11604"/>
        <dbReference type="ChEBI" id="CHEBI:15378"/>
        <dbReference type="ChEBI" id="CHEBI:29999"/>
        <dbReference type="ChEBI" id="CHEBI:30616"/>
        <dbReference type="ChEBI" id="CHEBI:83421"/>
        <dbReference type="ChEBI" id="CHEBI:456216"/>
        <dbReference type="EC" id="2.7.11.1"/>
    </reaction>
</comment>
<evidence type="ECO:0000256" key="12">
    <source>
        <dbReference type="SAM" id="Phobius"/>
    </source>
</evidence>
<reference evidence="16" key="1">
    <citation type="submission" date="2016-06" db="UniProtKB">
        <authorList>
            <consortium name="WormBaseParasite"/>
        </authorList>
    </citation>
    <scope>IDENTIFICATION</scope>
</reference>
<dbReference type="EMBL" id="UZAM01007673">
    <property type="protein sequence ID" value="VDP00702.1"/>
    <property type="molecule type" value="Genomic_DNA"/>
</dbReference>
<keyword evidence="6" id="KW-0418">Kinase</keyword>
<evidence type="ECO:0000259" key="13">
    <source>
        <dbReference type="PROSITE" id="PS50011"/>
    </source>
</evidence>
<feature type="transmembrane region" description="Helical" evidence="12">
    <location>
        <begin position="727"/>
        <end position="748"/>
    </location>
</feature>